<proteinExistence type="predicted"/>
<gene>
    <name evidence="1" type="ORF">GCM10010104_23670</name>
</gene>
<comment type="caution">
    <text evidence="1">The sequence shown here is derived from an EMBL/GenBank/DDBJ whole genome shotgun (WGS) entry which is preliminary data.</text>
</comment>
<protein>
    <submittedName>
        <fullName evidence="1">Uncharacterized protein</fullName>
    </submittedName>
</protein>
<organism evidence="1 2">
    <name type="scientific">Streptomyces indiaensis</name>
    <dbReference type="NCBI Taxonomy" id="284033"/>
    <lineage>
        <taxon>Bacteria</taxon>
        <taxon>Bacillati</taxon>
        <taxon>Actinomycetota</taxon>
        <taxon>Actinomycetes</taxon>
        <taxon>Kitasatosporales</taxon>
        <taxon>Streptomycetaceae</taxon>
        <taxon>Streptomyces</taxon>
    </lineage>
</organism>
<accession>A0ABN3DFK3</accession>
<sequence>MFRGADGLEWSGRELAAVGLCGAVAGCLGMWSGGVDRAQQDGGVEAPAWAACRVMCPPPDWVSCSTMRRPRPVPSWWVSEARQNRSDVAGRVAGGGAVDVVFGGEGYPGGGPVGDQGAVQTLREWMDPLWDVSTDLEADLQREVFARLA</sequence>
<dbReference type="EMBL" id="BAAART010000055">
    <property type="protein sequence ID" value="GAA2229862.1"/>
    <property type="molecule type" value="Genomic_DNA"/>
</dbReference>
<name>A0ABN3DFK3_9ACTN</name>
<reference evidence="1 2" key="1">
    <citation type="journal article" date="2019" name="Int. J. Syst. Evol. Microbiol.">
        <title>The Global Catalogue of Microorganisms (GCM) 10K type strain sequencing project: providing services to taxonomists for standard genome sequencing and annotation.</title>
        <authorList>
            <consortium name="The Broad Institute Genomics Platform"/>
            <consortium name="The Broad Institute Genome Sequencing Center for Infectious Disease"/>
            <person name="Wu L."/>
            <person name="Ma J."/>
        </authorList>
    </citation>
    <scope>NUCLEOTIDE SEQUENCE [LARGE SCALE GENOMIC DNA]</scope>
    <source>
        <strain evidence="1 2">JCM 3053</strain>
    </source>
</reference>
<keyword evidence="2" id="KW-1185">Reference proteome</keyword>
<evidence type="ECO:0000313" key="2">
    <source>
        <dbReference type="Proteomes" id="UP001501474"/>
    </source>
</evidence>
<dbReference type="PROSITE" id="PS51257">
    <property type="entry name" value="PROKAR_LIPOPROTEIN"/>
    <property type="match status" value="1"/>
</dbReference>
<dbReference type="Proteomes" id="UP001501474">
    <property type="component" value="Unassembled WGS sequence"/>
</dbReference>
<evidence type="ECO:0000313" key="1">
    <source>
        <dbReference type="EMBL" id="GAA2229862.1"/>
    </source>
</evidence>